<keyword evidence="2" id="KW-1185">Reference proteome</keyword>
<dbReference type="Proteomes" id="UP001454036">
    <property type="component" value="Unassembled WGS sequence"/>
</dbReference>
<organism evidence="1 2">
    <name type="scientific">Lithospermum erythrorhizon</name>
    <name type="common">Purple gromwell</name>
    <name type="synonym">Lithospermum officinale var. erythrorhizon</name>
    <dbReference type="NCBI Taxonomy" id="34254"/>
    <lineage>
        <taxon>Eukaryota</taxon>
        <taxon>Viridiplantae</taxon>
        <taxon>Streptophyta</taxon>
        <taxon>Embryophyta</taxon>
        <taxon>Tracheophyta</taxon>
        <taxon>Spermatophyta</taxon>
        <taxon>Magnoliopsida</taxon>
        <taxon>eudicotyledons</taxon>
        <taxon>Gunneridae</taxon>
        <taxon>Pentapetalae</taxon>
        <taxon>asterids</taxon>
        <taxon>lamiids</taxon>
        <taxon>Boraginales</taxon>
        <taxon>Boraginaceae</taxon>
        <taxon>Boraginoideae</taxon>
        <taxon>Lithospermeae</taxon>
        <taxon>Lithospermum</taxon>
    </lineage>
</organism>
<proteinExistence type="predicted"/>
<evidence type="ECO:0000313" key="1">
    <source>
        <dbReference type="EMBL" id="GAA0169026.1"/>
    </source>
</evidence>
<accession>A0AAV3R1F1</accession>
<comment type="caution">
    <text evidence="1">The sequence shown here is derived from an EMBL/GenBank/DDBJ whole genome shotgun (WGS) entry which is preliminary data.</text>
</comment>
<evidence type="ECO:0000313" key="2">
    <source>
        <dbReference type="Proteomes" id="UP001454036"/>
    </source>
</evidence>
<gene>
    <name evidence="1" type="ORF">LIER_23596</name>
</gene>
<dbReference type="AlphaFoldDB" id="A0AAV3R1F1"/>
<protein>
    <submittedName>
        <fullName evidence="1">Uncharacterized protein</fullName>
    </submittedName>
</protein>
<sequence>MWTSQNLRLWEIVKSTNKEDFKIAMKKLKDFNENTHTWMIEHAEARDKSLITMLELIRSKVMKNIKDRSTAMSKKS</sequence>
<reference evidence="1 2" key="1">
    <citation type="submission" date="2024-01" db="EMBL/GenBank/DDBJ databases">
        <title>The complete chloroplast genome sequence of Lithospermum erythrorhizon: insights into the phylogenetic relationship among Boraginaceae species and the maternal lineages of purple gromwells.</title>
        <authorList>
            <person name="Okada T."/>
            <person name="Watanabe K."/>
        </authorList>
    </citation>
    <scope>NUCLEOTIDE SEQUENCE [LARGE SCALE GENOMIC DNA]</scope>
</reference>
<dbReference type="EMBL" id="BAABME010006684">
    <property type="protein sequence ID" value="GAA0169026.1"/>
    <property type="molecule type" value="Genomic_DNA"/>
</dbReference>
<name>A0AAV3R1F1_LITER</name>